<keyword evidence="1" id="KW-1133">Transmembrane helix</keyword>
<proteinExistence type="predicted"/>
<keyword evidence="1" id="KW-0812">Transmembrane</keyword>
<evidence type="ECO:0000259" key="2">
    <source>
        <dbReference type="Pfam" id="PF25104"/>
    </source>
</evidence>
<name>A0ABQ9LZD1_HEVBR</name>
<sequence length="793" mass="90213">MGARKLKKKGQCRPKEIQFPPLTLHTIISAIQSPEGLIPANMRILYAMLVHLSQNKPAMSWSNCESAASRTDENLDECGLQLKFKEYHYLSDILFEELDRRFKELFSALRDVSATRDSGQAALLTDIWAKREELMLLLRCCMVLLILLAVNQSLLIEKCRLLLVLLSRLISIELTGGENEKSSITFKRLISLECAYVNGDCTANVTEEFFASISLLEPSDSCYTLLCGVLEVFADELLVHKSLREYFTLIDFASSRSEMLFNFHFGHGNLGCVLEVICAHFILSVSNELVFVRFINRLFWCHNDDFRIPEISLPASLSLLLNPVMLSAPKMFQAHLILLVSEVIGICAASENIMLDVRLMDWYSTAFERSVVLYTRHMSNLYVDSNNLDGNGSFDKLCSLGGSQPTFESFLLQATMDKIHHLIAKSKNFASSYLSDMSSGTNSDLVAVSMAYVKENLCIFDESYKDEILSILNCIILGCSSNDINGPLFQKIGEISPQDLYLLASILKLMSSSMLQAIWCLRRARNSECLKSHRDVSSCKEYDYIVGVLGCFQQFSIRLPIQNFLYESMQSHPARHKESKWMLLHLSGLLSLTYVSGIDFLVKSCLFMMMTLLNWFLVEECDLSALGSLFGFGSNSCSPKLSDNVEGVLVIRKTSRIISSKFQKIHDMYLRTGSFICSNKIKQDEQAETLKYSSVPNDLDSAVADNTKETSNGEMFLKCVLGQNSRVSDFDDLADFIECKPEKDYSSWLRDRQRFRQWKYKKMISLRWKKKKMTWNSMKVRQTRSWVVSGDKR</sequence>
<evidence type="ECO:0000256" key="1">
    <source>
        <dbReference type="SAM" id="Phobius"/>
    </source>
</evidence>
<dbReference type="Pfam" id="PF25104">
    <property type="entry name" value="DUF7812"/>
    <property type="match status" value="1"/>
</dbReference>
<protein>
    <recommendedName>
        <fullName evidence="2">DUF7812 domain-containing protein</fullName>
    </recommendedName>
</protein>
<keyword evidence="1" id="KW-0472">Membrane</keyword>
<evidence type="ECO:0000313" key="3">
    <source>
        <dbReference type="EMBL" id="KAJ9172893.1"/>
    </source>
</evidence>
<organism evidence="3 4">
    <name type="scientific">Hevea brasiliensis</name>
    <name type="common">Para rubber tree</name>
    <name type="synonym">Siphonia brasiliensis</name>
    <dbReference type="NCBI Taxonomy" id="3981"/>
    <lineage>
        <taxon>Eukaryota</taxon>
        <taxon>Viridiplantae</taxon>
        <taxon>Streptophyta</taxon>
        <taxon>Embryophyta</taxon>
        <taxon>Tracheophyta</taxon>
        <taxon>Spermatophyta</taxon>
        <taxon>Magnoliopsida</taxon>
        <taxon>eudicotyledons</taxon>
        <taxon>Gunneridae</taxon>
        <taxon>Pentapetalae</taxon>
        <taxon>rosids</taxon>
        <taxon>fabids</taxon>
        <taxon>Malpighiales</taxon>
        <taxon>Euphorbiaceae</taxon>
        <taxon>Crotonoideae</taxon>
        <taxon>Micrandreae</taxon>
        <taxon>Hevea</taxon>
    </lineage>
</organism>
<comment type="caution">
    <text evidence="3">The sequence shown here is derived from an EMBL/GenBank/DDBJ whole genome shotgun (WGS) entry which is preliminary data.</text>
</comment>
<reference evidence="3" key="1">
    <citation type="journal article" date="2023" name="Plant Biotechnol. J.">
        <title>Chromosome-level wild Hevea brasiliensis genome provides new tools for genomic-assisted breeding and valuable loci to elevate rubber yield.</title>
        <authorList>
            <person name="Cheng H."/>
            <person name="Song X."/>
            <person name="Hu Y."/>
            <person name="Wu T."/>
            <person name="Yang Q."/>
            <person name="An Z."/>
            <person name="Feng S."/>
            <person name="Deng Z."/>
            <person name="Wu W."/>
            <person name="Zeng X."/>
            <person name="Tu M."/>
            <person name="Wang X."/>
            <person name="Huang H."/>
        </authorList>
    </citation>
    <scope>NUCLEOTIDE SEQUENCE</scope>
    <source>
        <strain evidence="3">MT/VB/25A 57/8</strain>
    </source>
</reference>
<feature type="domain" description="DUF7812" evidence="2">
    <location>
        <begin position="136"/>
        <end position="626"/>
    </location>
</feature>
<dbReference type="PANTHER" id="PTHR36786:SF1">
    <property type="entry name" value="2-ISOPROPYLMALATE SYNTHASE"/>
    <property type="match status" value="1"/>
</dbReference>
<accession>A0ABQ9LZD1</accession>
<dbReference type="EMBL" id="JARPOI010000009">
    <property type="protein sequence ID" value="KAJ9172893.1"/>
    <property type="molecule type" value="Genomic_DNA"/>
</dbReference>
<evidence type="ECO:0000313" key="4">
    <source>
        <dbReference type="Proteomes" id="UP001174677"/>
    </source>
</evidence>
<gene>
    <name evidence="3" type="ORF">P3X46_016087</name>
</gene>
<dbReference type="Proteomes" id="UP001174677">
    <property type="component" value="Chromosome 9"/>
</dbReference>
<feature type="transmembrane region" description="Helical" evidence="1">
    <location>
        <begin position="136"/>
        <end position="156"/>
    </location>
</feature>
<keyword evidence="4" id="KW-1185">Reference proteome</keyword>
<dbReference type="InterPro" id="IPR056714">
    <property type="entry name" value="DUF7812"/>
</dbReference>
<dbReference type="PANTHER" id="PTHR36786">
    <property type="entry name" value="2-ISOPROPYLMALATE SYNTHASE"/>
    <property type="match status" value="1"/>
</dbReference>